<evidence type="ECO:0000313" key="13">
    <source>
        <dbReference type="Proteomes" id="UP000092445"/>
    </source>
</evidence>
<evidence type="ECO:0000256" key="2">
    <source>
        <dbReference type="ARBA" id="ARBA00010872"/>
    </source>
</evidence>
<reference evidence="12" key="2">
    <citation type="submission" date="2020-05" db="UniProtKB">
        <authorList>
            <consortium name="EnsemblMetazoa"/>
        </authorList>
    </citation>
    <scope>IDENTIFICATION</scope>
    <source>
        <strain evidence="12">IAEA</strain>
    </source>
</reference>
<protein>
    <recommendedName>
        <fullName evidence="14">Isoaspartyl peptidase/L-asparaginase</fullName>
    </recommendedName>
</protein>
<comment type="subunit">
    <text evidence="8">Heterodimer of an alpha and beta chain produced by autocleavage.</text>
</comment>
<evidence type="ECO:0000256" key="4">
    <source>
        <dbReference type="ARBA" id="ARBA00022801"/>
    </source>
</evidence>
<dbReference type="SUPFAM" id="SSF56235">
    <property type="entry name" value="N-terminal nucleophile aminohydrolases (Ntn hydrolases)"/>
    <property type="match status" value="1"/>
</dbReference>
<dbReference type="GO" id="GO:0006508">
    <property type="term" value="P:proteolysis"/>
    <property type="evidence" value="ECO:0007669"/>
    <property type="project" value="UniProtKB-KW"/>
</dbReference>
<feature type="active site" description="Nucleophile" evidence="9">
    <location>
        <position position="234"/>
    </location>
</feature>
<evidence type="ECO:0000256" key="1">
    <source>
        <dbReference type="ARBA" id="ARBA00000306"/>
    </source>
</evidence>
<evidence type="ECO:0000313" key="12">
    <source>
        <dbReference type="EnsemblMetazoa" id="GPAI015476-PA"/>
    </source>
</evidence>
<comment type="similarity">
    <text evidence="2">Belongs to the Ntn-hydrolase family.</text>
</comment>
<dbReference type="GO" id="GO:0004067">
    <property type="term" value="F:asparaginase activity"/>
    <property type="evidence" value="ECO:0007669"/>
    <property type="project" value="UniProtKB-EC"/>
</dbReference>
<accession>A0A1A9ZIA8</accession>
<evidence type="ECO:0000256" key="9">
    <source>
        <dbReference type="PIRSR" id="PIRSR600246-1"/>
    </source>
</evidence>
<evidence type="ECO:0000256" key="5">
    <source>
        <dbReference type="ARBA" id="ARBA00022813"/>
    </source>
</evidence>
<dbReference type="FunFam" id="3.60.20.30:FF:000001">
    <property type="entry name" value="Isoaspartyl peptidase/L-asparaginase"/>
    <property type="match status" value="1"/>
</dbReference>
<evidence type="ECO:0008006" key="14">
    <source>
        <dbReference type="Google" id="ProtNLM"/>
    </source>
</evidence>
<evidence type="ECO:0000256" key="6">
    <source>
        <dbReference type="ARBA" id="ARBA00049366"/>
    </source>
</evidence>
<keyword evidence="4" id="KW-0378">Hydrolase</keyword>
<sequence>MRLDIDFKIEYFCTQQKCNSFHKAVQFQYQYYRGTLLVVVSVIMATKTVNIVPTVLVHGGAGKIAEGAIPSKLSGVKMAAHIGYETLLSTGDVVSAVEEAVRSMETNGVFNAGYGSVLNWEGDIQMDAAIMNGSDLNAGCVSLITDILHPISLARCVMEKTRHIYLAGHDAMIFAAENNFTLLPEGALITNASKQALEDYKNSINGGVTEFDFQSIAIKNGLTDGMETFGSPGTVGAVAIDVNGNVAAATSTGGITGKMPGRIGDSPILGAGTYADNAAGSVSATGHGESIMRFNVASRILALVKYEGLTAQEATSKVLDEMRERFNQTAGVISIDHQGNLGIYFTSQHMPWAYQTSNELHYGVTKNITSWKKLK</sequence>
<dbReference type="Gene3D" id="3.60.20.30">
    <property type="entry name" value="(Glycosyl)asparaginase"/>
    <property type="match status" value="1"/>
</dbReference>
<evidence type="ECO:0000256" key="8">
    <source>
        <dbReference type="ARBA" id="ARBA00061780"/>
    </source>
</evidence>
<dbReference type="GO" id="GO:0033345">
    <property type="term" value="P:L-asparagine catabolic process via L-aspartate"/>
    <property type="evidence" value="ECO:0007669"/>
    <property type="project" value="TreeGrafter"/>
</dbReference>
<dbReference type="GO" id="GO:0008798">
    <property type="term" value="F:beta-aspartyl-peptidase activity"/>
    <property type="evidence" value="ECO:0007669"/>
    <property type="project" value="UniProtKB-EC"/>
</dbReference>
<name>A0A1A9ZIA8_GLOPL</name>
<evidence type="ECO:0000256" key="3">
    <source>
        <dbReference type="ARBA" id="ARBA00022670"/>
    </source>
</evidence>
<evidence type="ECO:0000256" key="10">
    <source>
        <dbReference type="PIRSR" id="PIRSR600246-2"/>
    </source>
</evidence>
<dbReference type="PANTHER" id="PTHR10188:SF41">
    <property type="entry name" value="ISOASPARTYL PEPTIDASE_L-ASPARAGINASE"/>
    <property type="match status" value="1"/>
</dbReference>
<organism evidence="12 13">
    <name type="scientific">Glossina pallidipes</name>
    <name type="common">Tsetse fly</name>
    <dbReference type="NCBI Taxonomy" id="7398"/>
    <lineage>
        <taxon>Eukaryota</taxon>
        <taxon>Metazoa</taxon>
        <taxon>Ecdysozoa</taxon>
        <taxon>Arthropoda</taxon>
        <taxon>Hexapoda</taxon>
        <taxon>Insecta</taxon>
        <taxon>Pterygota</taxon>
        <taxon>Neoptera</taxon>
        <taxon>Endopterygota</taxon>
        <taxon>Diptera</taxon>
        <taxon>Brachycera</taxon>
        <taxon>Muscomorpha</taxon>
        <taxon>Hippoboscoidea</taxon>
        <taxon>Glossinidae</taxon>
        <taxon>Glossina</taxon>
    </lineage>
</organism>
<dbReference type="EnsemblMetazoa" id="GPAI015476-RA">
    <property type="protein sequence ID" value="GPAI015476-PA"/>
    <property type="gene ID" value="GPAI015476"/>
</dbReference>
<dbReference type="GO" id="GO:0005737">
    <property type="term" value="C:cytoplasm"/>
    <property type="evidence" value="ECO:0007669"/>
    <property type="project" value="TreeGrafter"/>
</dbReference>
<dbReference type="PANTHER" id="PTHR10188">
    <property type="entry name" value="L-ASPARAGINASE"/>
    <property type="match status" value="1"/>
</dbReference>
<dbReference type="Pfam" id="PF01112">
    <property type="entry name" value="Asparaginase_2"/>
    <property type="match status" value="1"/>
</dbReference>
<reference evidence="13" key="1">
    <citation type="submission" date="2014-03" db="EMBL/GenBank/DDBJ databases">
        <authorList>
            <person name="Aksoy S."/>
            <person name="Warren W."/>
            <person name="Wilson R.K."/>
        </authorList>
    </citation>
    <scope>NUCLEOTIDE SEQUENCE [LARGE SCALE GENOMIC DNA]</scope>
    <source>
        <strain evidence="13">IAEA</strain>
    </source>
</reference>
<dbReference type="VEuPathDB" id="VectorBase:GPAI015476"/>
<comment type="function">
    <text evidence="7">Has both L-asparaginase and beta-aspartyl peptidase activity. Does not have aspartylglucosaminidase activity and is inactive toward GlcNAc-L-Asn. Likewise, has no activity toward glutamine.</text>
</comment>
<evidence type="ECO:0000256" key="11">
    <source>
        <dbReference type="PIRSR" id="PIRSR600246-3"/>
    </source>
</evidence>
<feature type="binding site" evidence="10">
    <location>
        <begin position="285"/>
        <end position="288"/>
    </location>
    <ligand>
        <name>substrate</name>
    </ligand>
</feature>
<keyword evidence="3" id="KW-0645">Protease</keyword>
<dbReference type="STRING" id="7398.A0A1A9ZIA8"/>
<comment type="catalytic activity">
    <reaction evidence="6">
        <text>L-asparagine + H2O = L-aspartate + NH4(+)</text>
        <dbReference type="Rhea" id="RHEA:21016"/>
        <dbReference type="ChEBI" id="CHEBI:15377"/>
        <dbReference type="ChEBI" id="CHEBI:28938"/>
        <dbReference type="ChEBI" id="CHEBI:29991"/>
        <dbReference type="ChEBI" id="CHEBI:58048"/>
        <dbReference type="EC" id="3.5.1.1"/>
    </reaction>
</comment>
<dbReference type="InterPro" id="IPR029055">
    <property type="entry name" value="Ntn_hydrolases_N"/>
</dbReference>
<feature type="binding site" evidence="10">
    <location>
        <begin position="262"/>
        <end position="265"/>
    </location>
    <ligand>
        <name>substrate</name>
    </ligand>
</feature>
<keyword evidence="5" id="KW-0068">Autocatalytic cleavage</keyword>
<evidence type="ECO:0000256" key="7">
    <source>
        <dbReference type="ARBA" id="ARBA00054922"/>
    </source>
</evidence>
<dbReference type="InterPro" id="IPR033844">
    <property type="entry name" value="ASRGL1_meta"/>
</dbReference>
<dbReference type="Proteomes" id="UP000092445">
    <property type="component" value="Unassembled WGS sequence"/>
</dbReference>
<dbReference type="AlphaFoldDB" id="A0A1A9ZIA8"/>
<feature type="site" description="Cleavage; by autolysis" evidence="11">
    <location>
        <begin position="233"/>
        <end position="234"/>
    </location>
</feature>
<dbReference type="InterPro" id="IPR000246">
    <property type="entry name" value="Peptidase_T2"/>
</dbReference>
<comment type="catalytic activity">
    <reaction evidence="1">
        <text>Cleavage of a beta-linked Asp residue from the N-terminus of a polypeptide.</text>
        <dbReference type="EC" id="3.4.19.5"/>
    </reaction>
</comment>
<keyword evidence="13" id="KW-1185">Reference proteome</keyword>
<dbReference type="CDD" id="cd04702">
    <property type="entry name" value="ASRGL1_like"/>
    <property type="match status" value="1"/>
</dbReference>
<proteinExistence type="inferred from homology"/>